<keyword evidence="1" id="KW-0472">Membrane</keyword>
<keyword evidence="1" id="KW-1133">Transmembrane helix</keyword>
<proteinExistence type="predicted"/>
<dbReference type="Proteomes" id="UP000501914">
    <property type="component" value="Chromosome"/>
</dbReference>
<organism evidence="2 3">
    <name type="scientific">Bacillus tequilensis</name>
    <dbReference type="NCBI Taxonomy" id="227866"/>
    <lineage>
        <taxon>Bacteria</taxon>
        <taxon>Bacillati</taxon>
        <taxon>Bacillota</taxon>
        <taxon>Bacilli</taxon>
        <taxon>Bacillales</taxon>
        <taxon>Bacillaceae</taxon>
        <taxon>Bacillus</taxon>
    </lineage>
</organism>
<dbReference type="EMBL" id="CP048852">
    <property type="protein sequence ID" value="QIW80038.1"/>
    <property type="molecule type" value="Genomic_DNA"/>
</dbReference>
<dbReference type="RefSeq" id="WP_167872493.1">
    <property type="nucleotide sequence ID" value="NZ_CP048852.1"/>
</dbReference>
<evidence type="ECO:0000313" key="2">
    <source>
        <dbReference type="EMBL" id="QIW80038.1"/>
    </source>
</evidence>
<feature type="transmembrane region" description="Helical" evidence="1">
    <location>
        <begin position="52"/>
        <end position="72"/>
    </location>
</feature>
<accession>A0A6H0WIK8</accession>
<evidence type="ECO:0000313" key="3">
    <source>
        <dbReference type="Proteomes" id="UP000501914"/>
    </source>
</evidence>
<sequence length="124" mass="13521">MSKTIGIAGFIISIVAQSFSANDSLSHKIATGLLFVSIAIYNFDHAKDYSKASLVVICLSFFILALGIHKLLSFSSDLFDNMNINFGVIFILQITLIIGSVAIAISIMKFICDRLNKKPNGKEC</sequence>
<evidence type="ECO:0000256" key="1">
    <source>
        <dbReference type="SAM" id="Phobius"/>
    </source>
</evidence>
<evidence type="ECO:0008006" key="4">
    <source>
        <dbReference type="Google" id="ProtNLM"/>
    </source>
</evidence>
<dbReference type="AlphaFoldDB" id="A0A6H0WIK8"/>
<keyword evidence="1" id="KW-0812">Transmembrane</keyword>
<protein>
    <recommendedName>
        <fullName evidence="4">YoqO family protein</fullName>
    </recommendedName>
</protein>
<gene>
    <name evidence="2" type="ORF">G4P54_09580</name>
</gene>
<dbReference type="Pfam" id="PF14037">
    <property type="entry name" value="YoqO"/>
    <property type="match status" value="1"/>
</dbReference>
<keyword evidence="3" id="KW-1185">Reference proteome</keyword>
<dbReference type="InterPro" id="IPR025621">
    <property type="entry name" value="YoqO"/>
</dbReference>
<name>A0A6H0WIK8_9BACI</name>
<feature type="transmembrane region" description="Helical" evidence="1">
    <location>
        <begin position="84"/>
        <end position="108"/>
    </location>
</feature>
<dbReference type="KEGG" id="bteq:G4P54_09580"/>
<reference evidence="2 3" key="1">
    <citation type="submission" date="2020-02" db="EMBL/GenBank/DDBJ databases">
        <title>Genome sequencing, annotation and comparative genomic analysis of Bacillus tequilensis EA-CB0015, an effective biological control agent against Pseudocercospora fijiensis in banana plants.</title>
        <authorList>
            <person name="Cuellar-Gaviria T.Z."/>
            <person name="Ju K.-S."/>
            <person name="Villegas-Escobar V."/>
        </authorList>
    </citation>
    <scope>NUCLEOTIDE SEQUENCE [LARGE SCALE GENOMIC DNA]</scope>
    <source>
        <strain evidence="2 3">EA-CB0015</strain>
    </source>
</reference>